<dbReference type="EMBL" id="MU854400">
    <property type="protein sequence ID" value="KAK4039430.1"/>
    <property type="molecule type" value="Genomic_DNA"/>
</dbReference>
<sequence length="886" mass="96085">MNMLTGGTLVSTPPRPWADEAAPAPFSRPQQPRPGYVEPVTQRVATAPTPPPSAEPTIRIALNRQPLTFAVDVSGSTSQDRILEEEKAAILAISSTLQPASLSEQSSILPWNSRASAPVALADIGRLWSSGGTNPAALLHDEVTAARLQSSHIWFLMTDGEIDEPYVHSFANGISGRGIHGTAAVVMLFGIPKPSPFDCNVSVGLSVFGVSPHCIFLFHDVKTSRVYVFQAKGCFLDLLPTDRRFVSFGNWTRWEDLVQIRYEDLAQVKIPPAAKIAQETVLLPDGRELDMNAIYGNTLSGADRLDLLGDYPALDVVLLAAKTRGREHEVRAWIINARAAKQAVSAASLEDEVDGVTKLRVLTVFREAASTVPPDLLKQRPEMLWQLFRAHSPSLDAPMASLRYTHASNWNRFHLQSIAQEDFSARVDETVDDVVRVMDLPSRTECDLLFIPGFKDISYGSSNLRNHGTCYICREPSTIRTLLLRRSPTANETDHFPQPGSQSRYKYPMILGNFPETDVLLPITSCDACAVTLLQIGDLPNGEIVARLLPLVPLDHPDHPDHKQMWLSALQGVYLNRFHDEIVLPVFLSSICSTLEDLDANDEQNCGELVESLEWCCRAICDLPDITNAAALTPLMKAMDAAFGSGNPSSDSPKPLKVALREALSTDTPITDAASLLSYPVGGFVMIVRLAGIVTDIKDPRVFELFVWKRLLHHFVEAHHQHQREHLQGKGAVSEGGSSSLRTLLWTTASPFTSPGENAPTETANPTPKTSLSLSEVAGTHLFSDASGVPDQFRRLGGHYAAIETTSKYGCALAVFLHLLDTTPCTQGGGGAGSGGSEAATLGILAALRDRASRMVAAGDGGHDIFLEPTLVDEGEAAGMVAGVYK</sequence>
<keyword evidence="3" id="KW-1185">Reference proteome</keyword>
<dbReference type="Proteomes" id="UP001303115">
    <property type="component" value="Unassembled WGS sequence"/>
</dbReference>
<dbReference type="AlphaFoldDB" id="A0AAN6PIZ9"/>
<comment type="caution">
    <text evidence="2">The sequence shown here is derived from an EMBL/GenBank/DDBJ whole genome shotgun (WGS) entry which is preliminary data.</text>
</comment>
<feature type="region of interest" description="Disordered" evidence="1">
    <location>
        <begin position="751"/>
        <end position="771"/>
    </location>
</feature>
<protein>
    <submittedName>
        <fullName evidence="2">Uncharacterized protein</fullName>
    </submittedName>
</protein>
<organism evidence="2 3">
    <name type="scientific">Parachaetomium inaequale</name>
    <dbReference type="NCBI Taxonomy" id="2588326"/>
    <lineage>
        <taxon>Eukaryota</taxon>
        <taxon>Fungi</taxon>
        <taxon>Dikarya</taxon>
        <taxon>Ascomycota</taxon>
        <taxon>Pezizomycotina</taxon>
        <taxon>Sordariomycetes</taxon>
        <taxon>Sordariomycetidae</taxon>
        <taxon>Sordariales</taxon>
        <taxon>Chaetomiaceae</taxon>
        <taxon>Parachaetomium</taxon>
    </lineage>
</organism>
<evidence type="ECO:0000313" key="3">
    <source>
        <dbReference type="Proteomes" id="UP001303115"/>
    </source>
</evidence>
<proteinExistence type="predicted"/>
<dbReference type="SUPFAM" id="SSF53300">
    <property type="entry name" value="vWA-like"/>
    <property type="match status" value="1"/>
</dbReference>
<name>A0AAN6PIZ9_9PEZI</name>
<evidence type="ECO:0000313" key="2">
    <source>
        <dbReference type="EMBL" id="KAK4039430.1"/>
    </source>
</evidence>
<reference evidence="3" key="1">
    <citation type="journal article" date="2023" name="Mol. Phylogenet. Evol.">
        <title>Genome-scale phylogeny and comparative genomics of the fungal order Sordariales.</title>
        <authorList>
            <person name="Hensen N."/>
            <person name="Bonometti L."/>
            <person name="Westerberg I."/>
            <person name="Brannstrom I.O."/>
            <person name="Guillou S."/>
            <person name="Cros-Aarteil S."/>
            <person name="Calhoun S."/>
            <person name="Haridas S."/>
            <person name="Kuo A."/>
            <person name="Mondo S."/>
            <person name="Pangilinan J."/>
            <person name="Riley R."/>
            <person name="LaButti K."/>
            <person name="Andreopoulos B."/>
            <person name="Lipzen A."/>
            <person name="Chen C."/>
            <person name="Yan M."/>
            <person name="Daum C."/>
            <person name="Ng V."/>
            <person name="Clum A."/>
            <person name="Steindorff A."/>
            <person name="Ohm R.A."/>
            <person name="Martin F."/>
            <person name="Silar P."/>
            <person name="Natvig D.O."/>
            <person name="Lalanne C."/>
            <person name="Gautier V."/>
            <person name="Ament-Velasquez S.L."/>
            <person name="Kruys A."/>
            <person name="Hutchinson M.I."/>
            <person name="Powell A.J."/>
            <person name="Barry K."/>
            <person name="Miller A.N."/>
            <person name="Grigoriev I.V."/>
            <person name="Debuchy R."/>
            <person name="Gladieux P."/>
            <person name="Hiltunen Thoren M."/>
            <person name="Johannesson H."/>
        </authorList>
    </citation>
    <scope>NUCLEOTIDE SEQUENCE [LARGE SCALE GENOMIC DNA]</scope>
    <source>
        <strain evidence="3">CBS 284.82</strain>
    </source>
</reference>
<dbReference type="InterPro" id="IPR036465">
    <property type="entry name" value="vWFA_dom_sf"/>
</dbReference>
<evidence type="ECO:0000256" key="1">
    <source>
        <dbReference type="SAM" id="MobiDB-lite"/>
    </source>
</evidence>
<feature type="region of interest" description="Disordered" evidence="1">
    <location>
        <begin position="1"/>
        <end position="38"/>
    </location>
</feature>
<accession>A0AAN6PIZ9</accession>
<gene>
    <name evidence="2" type="ORF">C8A01DRAFT_36554</name>
</gene>